<dbReference type="EMBL" id="CP045483">
    <property type="protein sequence ID" value="QGR18816.1"/>
    <property type="molecule type" value="Genomic_DNA"/>
</dbReference>
<sequence length="266" mass="30213">MKIKTKIAIIGSFTIDLLANKGEQLGGPPLYSGFAIYMLGGQPIVYSMIEKRYELFLPSFLSKYRLEYVNSIPTFELIYDQIGTRRLILRKKNNKNLDISTINCSDIDGIIINPVCKELNNLPKITKPIAIDIQGFVRLCEPDKEVRIIQHDISSLFTKSKNLAVLHANYQEIGGSKVDLHKLYDMGFNEILISYDEDGFILHSKGLTVNYKPSKIGEYKVGTGDILLASYFILRLNGTPIYKAVEVSGKFVEWFSSEGYRLLFHR</sequence>
<reference evidence="1 2" key="1">
    <citation type="submission" date="2019-10" db="EMBL/GenBank/DDBJ databases">
        <title>Genome Sequences from Six Type Strain Members of the Archaeal Family Sulfolobaceae: Acidianus ambivalens, Acidianus infernus, Metallosphaera prunae, Stygiolobus azoricus, Sulfolobus metallicus, and Sulfurisphaera ohwakuensis.</title>
        <authorList>
            <person name="Counts J.A."/>
            <person name="Kelly R.M."/>
        </authorList>
    </citation>
    <scope>NUCLEOTIDE SEQUENCE [LARGE SCALE GENOMIC DNA]</scope>
    <source>
        <strain evidence="1 2">FC6</strain>
    </source>
</reference>
<dbReference type="Gene3D" id="3.40.1190.20">
    <property type="match status" value="1"/>
</dbReference>
<gene>
    <name evidence="1" type="ORF">D1868_01620</name>
</gene>
<name>A0A650CLT0_9CREN</name>
<dbReference type="AlphaFoldDB" id="A0A650CLT0"/>
<dbReference type="OrthoDB" id="26949at2157"/>
<organism evidence="1 2">
    <name type="scientific">Stygiolobus azoricus</name>
    <dbReference type="NCBI Taxonomy" id="41675"/>
    <lineage>
        <taxon>Archaea</taxon>
        <taxon>Thermoproteota</taxon>
        <taxon>Thermoprotei</taxon>
        <taxon>Sulfolobales</taxon>
        <taxon>Sulfolobaceae</taxon>
        <taxon>Stygiolobus</taxon>
    </lineage>
</organism>
<dbReference type="InterPro" id="IPR029056">
    <property type="entry name" value="Ribokinase-like"/>
</dbReference>
<proteinExistence type="predicted"/>
<dbReference type="KEGG" id="sazo:D1868_01620"/>
<keyword evidence="2" id="KW-1185">Reference proteome</keyword>
<accession>A0A650CLT0</accession>
<dbReference type="SUPFAM" id="SSF53613">
    <property type="entry name" value="Ribokinase-like"/>
    <property type="match status" value="1"/>
</dbReference>
<dbReference type="GeneID" id="42797732"/>
<evidence type="ECO:0008006" key="3">
    <source>
        <dbReference type="Google" id="ProtNLM"/>
    </source>
</evidence>
<evidence type="ECO:0000313" key="2">
    <source>
        <dbReference type="Proteomes" id="UP000423396"/>
    </source>
</evidence>
<evidence type="ECO:0000313" key="1">
    <source>
        <dbReference type="EMBL" id="QGR18816.1"/>
    </source>
</evidence>
<protein>
    <recommendedName>
        <fullName evidence="3">Carbohydrate kinase PfkB domain-containing protein</fullName>
    </recommendedName>
</protein>
<dbReference type="RefSeq" id="WP_156005037.1">
    <property type="nucleotide sequence ID" value="NZ_CP045483.1"/>
</dbReference>
<dbReference type="Proteomes" id="UP000423396">
    <property type="component" value="Chromosome"/>
</dbReference>